<dbReference type="NCBIfam" id="TIGR00498">
    <property type="entry name" value="lexA"/>
    <property type="match status" value="1"/>
</dbReference>
<dbReference type="InterPro" id="IPR050077">
    <property type="entry name" value="LexA_repressor"/>
</dbReference>
<keyword evidence="10 12" id="KW-0234">DNA repair</keyword>
<feature type="DNA-binding region" description="H-T-H motif" evidence="12">
    <location>
        <begin position="28"/>
        <end position="48"/>
    </location>
</feature>
<keyword evidence="11 12" id="KW-0742">SOS response</keyword>
<keyword evidence="6 12" id="KW-0068">Autocatalytic cleavage</keyword>
<feature type="site" description="Cleavage; by autolysis" evidence="12">
    <location>
        <begin position="105"/>
        <end position="106"/>
    </location>
</feature>
<sequence>MNALTETQQAILALIGERIAVDGMPPSQTEIARAMGFSGVRAAQYHLEALEQAGAILRVPGKARGIRLVHPQAGLAEPEARAPDQAPLPTLDDALRLPILGRVAAGAPIGADAGADEYILLDRNIFFPSPDYLLKVQGDSMRDEGIFDGDLIGVHRTPEARSGQIVVARIDDEITVKLLKIAKDRIRLLPRNPDYAPIEVLPDQDFAIEGLYCGLVRRGH</sequence>
<comment type="catalytic activity">
    <reaction evidence="12">
        <text>Hydrolysis of Ala-|-Gly bond in repressor LexA.</text>
        <dbReference type="EC" id="3.4.21.88"/>
    </reaction>
</comment>
<evidence type="ECO:0000256" key="4">
    <source>
        <dbReference type="ARBA" id="ARBA00022763"/>
    </source>
</evidence>
<dbReference type="Proteomes" id="UP001355056">
    <property type="component" value="Unassembled WGS sequence"/>
</dbReference>
<keyword evidence="17" id="KW-1185">Reference proteome</keyword>
<dbReference type="Pfam" id="PF01726">
    <property type="entry name" value="LexA_DNA_bind"/>
    <property type="match status" value="1"/>
</dbReference>
<feature type="active site" description="For autocatalytic cleavage activity" evidence="12">
    <location>
        <position position="177"/>
    </location>
</feature>
<dbReference type="HAMAP" id="MF_00015">
    <property type="entry name" value="LexA"/>
    <property type="match status" value="1"/>
</dbReference>
<evidence type="ECO:0000259" key="15">
    <source>
        <dbReference type="Pfam" id="PF01726"/>
    </source>
</evidence>
<keyword evidence="4 12" id="KW-0227">DNA damage</keyword>
<feature type="active site" description="For autocatalytic cleavage activity" evidence="12">
    <location>
        <position position="140"/>
    </location>
</feature>
<evidence type="ECO:0000256" key="9">
    <source>
        <dbReference type="ARBA" id="ARBA00023163"/>
    </source>
</evidence>
<keyword evidence="2 12" id="KW-0678">Repressor</keyword>
<evidence type="ECO:0000259" key="14">
    <source>
        <dbReference type="Pfam" id="PF00717"/>
    </source>
</evidence>
<comment type="function">
    <text evidence="12">Represses a number of genes involved in the response to DNA damage (SOS response), including recA and lexA. In the presence of single-stranded DNA, RecA interacts with LexA causing an autocatalytic cleavage which disrupts the DNA-binding part of LexA, leading to derepression of the SOS regulon and eventually DNA repair.</text>
</comment>
<feature type="domain" description="LexA repressor DNA-binding" evidence="15">
    <location>
        <begin position="1"/>
        <end position="65"/>
    </location>
</feature>
<proteinExistence type="inferred from homology"/>
<dbReference type="InterPro" id="IPR015927">
    <property type="entry name" value="Peptidase_S24_S26A/B/C"/>
</dbReference>
<dbReference type="SUPFAM" id="SSF51306">
    <property type="entry name" value="LexA/Signal peptidase"/>
    <property type="match status" value="1"/>
</dbReference>
<comment type="caution">
    <text evidence="16">The sequence shown here is derived from an EMBL/GenBank/DDBJ whole genome shotgun (WGS) entry which is preliminary data.</text>
</comment>
<dbReference type="GO" id="GO:0004252">
    <property type="term" value="F:serine-type endopeptidase activity"/>
    <property type="evidence" value="ECO:0007669"/>
    <property type="project" value="UniProtKB-EC"/>
</dbReference>
<comment type="similarity">
    <text evidence="1 12 13">Belongs to the peptidase S24 family.</text>
</comment>
<evidence type="ECO:0000256" key="8">
    <source>
        <dbReference type="ARBA" id="ARBA00023125"/>
    </source>
</evidence>
<dbReference type="InterPro" id="IPR006200">
    <property type="entry name" value="LexA"/>
</dbReference>
<evidence type="ECO:0000256" key="11">
    <source>
        <dbReference type="ARBA" id="ARBA00023236"/>
    </source>
</evidence>
<dbReference type="Gene3D" id="1.10.10.10">
    <property type="entry name" value="Winged helix-like DNA-binding domain superfamily/Winged helix DNA-binding domain"/>
    <property type="match status" value="1"/>
</dbReference>
<protein>
    <recommendedName>
        <fullName evidence="12">LexA repressor</fullName>
        <ecNumber evidence="12">3.4.21.88</ecNumber>
    </recommendedName>
</protein>
<dbReference type="EMBL" id="JAXGFP010000001">
    <property type="protein sequence ID" value="MEG3182775.1"/>
    <property type="molecule type" value="Genomic_DNA"/>
</dbReference>
<keyword evidence="5 12" id="KW-0378">Hydrolase</keyword>
<dbReference type="PANTHER" id="PTHR33516:SF2">
    <property type="entry name" value="LEXA REPRESSOR-RELATED"/>
    <property type="match status" value="1"/>
</dbReference>
<name>A0ABU7YV19_9GAMM</name>
<dbReference type="PRINTS" id="PR00726">
    <property type="entry name" value="LEXASERPTASE"/>
</dbReference>
<dbReference type="CDD" id="cd06529">
    <property type="entry name" value="S24_LexA-like"/>
    <property type="match status" value="1"/>
</dbReference>
<dbReference type="PANTHER" id="PTHR33516">
    <property type="entry name" value="LEXA REPRESSOR"/>
    <property type="match status" value="1"/>
</dbReference>
<dbReference type="InterPro" id="IPR036390">
    <property type="entry name" value="WH_DNA-bd_sf"/>
</dbReference>
<dbReference type="InterPro" id="IPR006199">
    <property type="entry name" value="LexA_DNA-bd_dom"/>
</dbReference>
<keyword evidence="9 12" id="KW-0804">Transcription</keyword>
<evidence type="ECO:0000256" key="3">
    <source>
        <dbReference type="ARBA" id="ARBA00022705"/>
    </source>
</evidence>
<dbReference type="InterPro" id="IPR039418">
    <property type="entry name" value="LexA-like"/>
</dbReference>
<feature type="domain" description="Peptidase S24/S26A/S26B/S26C" evidence="14">
    <location>
        <begin position="98"/>
        <end position="211"/>
    </location>
</feature>
<evidence type="ECO:0000256" key="2">
    <source>
        <dbReference type="ARBA" id="ARBA00022491"/>
    </source>
</evidence>
<evidence type="ECO:0000256" key="13">
    <source>
        <dbReference type="RuleBase" id="RU003991"/>
    </source>
</evidence>
<dbReference type="InterPro" id="IPR006197">
    <property type="entry name" value="Peptidase_S24_LexA"/>
</dbReference>
<organism evidence="16 17">
    <name type="scientific">Novilysobacter erysipheiresistens</name>
    <dbReference type="NCBI Taxonomy" id="1749332"/>
    <lineage>
        <taxon>Bacteria</taxon>
        <taxon>Pseudomonadati</taxon>
        <taxon>Pseudomonadota</taxon>
        <taxon>Gammaproteobacteria</taxon>
        <taxon>Lysobacterales</taxon>
        <taxon>Lysobacteraceae</taxon>
        <taxon>Novilysobacter</taxon>
    </lineage>
</organism>
<keyword evidence="3 12" id="KW-0235">DNA replication</keyword>
<keyword evidence="7 12" id="KW-0805">Transcription regulation</keyword>
<dbReference type="SUPFAM" id="SSF46785">
    <property type="entry name" value="Winged helix' DNA-binding domain"/>
    <property type="match status" value="1"/>
</dbReference>
<accession>A0ABU7YV19</accession>
<comment type="subunit">
    <text evidence="12">Homodimer.</text>
</comment>
<dbReference type="Pfam" id="PF00717">
    <property type="entry name" value="Peptidase_S24"/>
    <property type="match status" value="1"/>
</dbReference>
<reference evidence="16 17" key="1">
    <citation type="journal article" date="2016" name="Int. J. Syst. Evol. Microbiol.">
        <title>Lysobacter erysipheiresistens sp. nov., an antagonist of powdery mildew, isolated from tobacco-cultivated soil.</title>
        <authorList>
            <person name="Xie B."/>
            <person name="Li T."/>
            <person name="Lin X."/>
            <person name="Wang C.J."/>
            <person name="Chen Y.J."/>
            <person name="Liu W.J."/>
            <person name="Zhao Z.W."/>
        </authorList>
    </citation>
    <scope>NUCLEOTIDE SEQUENCE [LARGE SCALE GENOMIC DNA]</scope>
    <source>
        <strain evidence="16 17">RS-LYSO-3</strain>
    </source>
</reference>
<evidence type="ECO:0000256" key="6">
    <source>
        <dbReference type="ARBA" id="ARBA00022813"/>
    </source>
</evidence>
<dbReference type="Gene3D" id="2.10.109.10">
    <property type="entry name" value="Umud Fragment, subunit A"/>
    <property type="match status" value="1"/>
</dbReference>
<evidence type="ECO:0000256" key="7">
    <source>
        <dbReference type="ARBA" id="ARBA00023015"/>
    </source>
</evidence>
<evidence type="ECO:0000256" key="10">
    <source>
        <dbReference type="ARBA" id="ARBA00023204"/>
    </source>
</evidence>
<dbReference type="RefSeq" id="WP_332614196.1">
    <property type="nucleotide sequence ID" value="NZ_JAXGFP010000001.1"/>
</dbReference>
<evidence type="ECO:0000256" key="5">
    <source>
        <dbReference type="ARBA" id="ARBA00022801"/>
    </source>
</evidence>
<dbReference type="InterPro" id="IPR036388">
    <property type="entry name" value="WH-like_DNA-bd_sf"/>
</dbReference>
<keyword evidence="8 12" id="KW-0238">DNA-binding</keyword>
<dbReference type="InterPro" id="IPR036286">
    <property type="entry name" value="LexA/Signal_pep-like_sf"/>
</dbReference>
<evidence type="ECO:0000256" key="12">
    <source>
        <dbReference type="HAMAP-Rule" id="MF_00015"/>
    </source>
</evidence>
<evidence type="ECO:0000256" key="1">
    <source>
        <dbReference type="ARBA" id="ARBA00007484"/>
    </source>
</evidence>
<evidence type="ECO:0000313" key="17">
    <source>
        <dbReference type="Proteomes" id="UP001355056"/>
    </source>
</evidence>
<evidence type="ECO:0000313" key="16">
    <source>
        <dbReference type="EMBL" id="MEG3182775.1"/>
    </source>
</evidence>
<dbReference type="EC" id="3.4.21.88" evidence="12"/>
<gene>
    <name evidence="12 16" type="primary">lexA</name>
    <name evidence="16" type="ORF">SNE34_01935</name>
</gene>